<gene>
    <name evidence="2" type="ORF">VN97_g8095</name>
</gene>
<evidence type="ECO:0000256" key="1">
    <source>
        <dbReference type="SAM" id="MobiDB-lite"/>
    </source>
</evidence>
<keyword evidence="3" id="KW-1185">Reference proteome</keyword>
<organism evidence="2 3">
    <name type="scientific">Penicillium thymicola</name>
    <dbReference type="NCBI Taxonomy" id="293382"/>
    <lineage>
        <taxon>Eukaryota</taxon>
        <taxon>Fungi</taxon>
        <taxon>Dikarya</taxon>
        <taxon>Ascomycota</taxon>
        <taxon>Pezizomycotina</taxon>
        <taxon>Eurotiomycetes</taxon>
        <taxon>Eurotiomycetidae</taxon>
        <taxon>Eurotiales</taxon>
        <taxon>Aspergillaceae</taxon>
        <taxon>Penicillium</taxon>
    </lineage>
</organism>
<dbReference type="AlphaFoldDB" id="A0AAI9TDZ0"/>
<reference evidence="2" key="1">
    <citation type="submission" date="2015-06" db="EMBL/GenBank/DDBJ databases">
        <authorList>
            <person name="Nguyen H."/>
        </authorList>
    </citation>
    <scope>NUCLEOTIDE SEQUENCE</scope>
    <source>
        <strain evidence="2">DAOM 180753</strain>
    </source>
</reference>
<feature type="region of interest" description="Disordered" evidence="1">
    <location>
        <begin position="1"/>
        <end position="38"/>
    </location>
</feature>
<evidence type="ECO:0000313" key="2">
    <source>
        <dbReference type="EMBL" id="KAJ9485259.1"/>
    </source>
</evidence>
<feature type="compositionally biased region" description="Basic and acidic residues" evidence="1">
    <location>
        <begin position="12"/>
        <end position="21"/>
    </location>
</feature>
<accession>A0AAI9TDZ0</accession>
<proteinExistence type="predicted"/>
<reference evidence="2" key="2">
    <citation type="journal article" date="2016" name="Fungal Biol.">
        <title>Ochratoxin A production by Penicillium thymicola.</title>
        <authorList>
            <person name="Nguyen H.D.T."/>
            <person name="McMullin D.R."/>
            <person name="Ponomareva E."/>
            <person name="Riley R."/>
            <person name="Pomraning K.R."/>
            <person name="Baker S.E."/>
            <person name="Seifert K.A."/>
        </authorList>
    </citation>
    <scope>NUCLEOTIDE SEQUENCE</scope>
    <source>
        <strain evidence="2">DAOM 180753</strain>
    </source>
</reference>
<sequence>MGDPGIPYYENEGGKEDEKEGAMPTSEPPRGFLEPDSRMDFQSSESDFYISDDTERLSRPTKQQTMRRIEEIARKIDTNPETTQYLLIVNPDDILRTYLLNNRIGGVRLTFDDHNILLRIMSSLLHEGVFGDFSLLFAEAMTTISNYGQRLSYSPRPGLPIRQGATPDPDHPGQFKPGEALLSVTQALRVTKGEVTLVKGSSLDISLNYEQLMREDRPAGQADIFITQRILQMIYSIQVQFTLEVPTPI</sequence>
<name>A0AAI9TDZ0_PENTH</name>
<evidence type="ECO:0000313" key="3">
    <source>
        <dbReference type="Proteomes" id="UP001227192"/>
    </source>
</evidence>
<comment type="caution">
    <text evidence="2">The sequence shown here is derived from an EMBL/GenBank/DDBJ whole genome shotgun (WGS) entry which is preliminary data.</text>
</comment>
<protein>
    <submittedName>
        <fullName evidence="2">Uncharacterized protein</fullName>
    </submittedName>
</protein>
<dbReference type="Proteomes" id="UP001227192">
    <property type="component" value="Unassembled WGS sequence"/>
</dbReference>
<dbReference type="EMBL" id="LACB01000276">
    <property type="protein sequence ID" value="KAJ9485259.1"/>
    <property type="molecule type" value="Genomic_DNA"/>
</dbReference>